<protein>
    <submittedName>
        <fullName evidence="2">Uncharacterized protein</fullName>
    </submittedName>
</protein>
<dbReference type="AlphaFoldDB" id="A0A8T3A0W8"/>
<comment type="caution">
    <text evidence="2">The sequence shown here is derived from an EMBL/GenBank/DDBJ whole genome shotgun (WGS) entry which is preliminary data.</text>
</comment>
<feature type="region of interest" description="Disordered" evidence="1">
    <location>
        <begin position="16"/>
        <end position="58"/>
    </location>
</feature>
<reference evidence="2" key="1">
    <citation type="journal article" date="2022" name="Front. Genet.">
        <title>Chromosome-Scale Assembly of the Dendrobium nobile Genome Provides Insights Into the Molecular Mechanism of the Biosynthesis of the Medicinal Active Ingredient of Dendrobium.</title>
        <authorList>
            <person name="Xu Q."/>
            <person name="Niu S.-C."/>
            <person name="Li K.-L."/>
            <person name="Zheng P.-J."/>
            <person name="Zhang X.-J."/>
            <person name="Jia Y."/>
            <person name="Liu Y."/>
            <person name="Niu Y.-X."/>
            <person name="Yu L.-H."/>
            <person name="Chen D.-F."/>
            <person name="Zhang G.-Q."/>
        </authorList>
    </citation>
    <scope>NUCLEOTIDE SEQUENCE</scope>
    <source>
        <tissue evidence="2">Leaf</tissue>
    </source>
</reference>
<evidence type="ECO:0000256" key="1">
    <source>
        <dbReference type="SAM" id="MobiDB-lite"/>
    </source>
</evidence>
<accession>A0A8T3A0W8</accession>
<proteinExistence type="predicted"/>
<evidence type="ECO:0000313" key="3">
    <source>
        <dbReference type="Proteomes" id="UP000829196"/>
    </source>
</evidence>
<name>A0A8T3A0W8_DENNO</name>
<keyword evidence="3" id="KW-1185">Reference proteome</keyword>
<evidence type="ECO:0000313" key="2">
    <source>
        <dbReference type="EMBL" id="KAI0486596.1"/>
    </source>
</evidence>
<sequence length="82" mass="9234">MRSFYVFHPSPSAKPDFFSLPHAPGRENSLRTPSALLPAAPPAGAAPLRRSGNFRPPSRSTPHWILGIFIKFRDIFCKFKRN</sequence>
<dbReference type="EMBL" id="JAGYWB010000025">
    <property type="protein sequence ID" value="KAI0486596.1"/>
    <property type="molecule type" value="Genomic_DNA"/>
</dbReference>
<organism evidence="2 3">
    <name type="scientific">Dendrobium nobile</name>
    <name type="common">Orchid</name>
    <dbReference type="NCBI Taxonomy" id="94219"/>
    <lineage>
        <taxon>Eukaryota</taxon>
        <taxon>Viridiplantae</taxon>
        <taxon>Streptophyta</taxon>
        <taxon>Embryophyta</taxon>
        <taxon>Tracheophyta</taxon>
        <taxon>Spermatophyta</taxon>
        <taxon>Magnoliopsida</taxon>
        <taxon>Liliopsida</taxon>
        <taxon>Asparagales</taxon>
        <taxon>Orchidaceae</taxon>
        <taxon>Epidendroideae</taxon>
        <taxon>Malaxideae</taxon>
        <taxon>Dendrobiinae</taxon>
        <taxon>Dendrobium</taxon>
    </lineage>
</organism>
<dbReference type="Proteomes" id="UP000829196">
    <property type="component" value="Unassembled WGS sequence"/>
</dbReference>
<feature type="compositionally biased region" description="Low complexity" evidence="1">
    <location>
        <begin position="33"/>
        <end position="51"/>
    </location>
</feature>
<gene>
    <name evidence="2" type="ORF">KFK09_029322</name>
</gene>